<dbReference type="OrthoDB" id="2969807at2"/>
<reference evidence="1 2" key="1">
    <citation type="submission" date="2018-11" db="EMBL/GenBank/DDBJ databases">
        <authorList>
            <person name="Criscuolo A."/>
        </authorList>
    </citation>
    <scope>NUCLEOTIDE SEQUENCE [LARGE SCALE GENOMIC DNA]</scope>
    <source>
        <strain evidence="1">ATB-66</strain>
    </source>
</reference>
<dbReference type="Proteomes" id="UP000270468">
    <property type="component" value="Unassembled WGS sequence"/>
</dbReference>
<proteinExistence type="predicted"/>
<evidence type="ECO:0000313" key="2">
    <source>
        <dbReference type="Proteomes" id="UP000270468"/>
    </source>
</evidence>
<keyword evidence="2" id="KW-1185">Reference proteome</keyword>
<protein>
    <submittedName>
        <fullName evidence="1">Uncharacterized protein</fullName>
    </submittedName>
</protein>
<sequence length="85" mass="9332">MRKLFNTGSSVVIEEFSTMQINGPYALLKLGPDFANVQCGDYMIEVSGEDLTVDVLQEEVAVFTFTTITAMNVSNKQERGALYGS</sequence>
<dbReference type="AlphaFoldDB" id="A0A3P5XCS8"/>
<dbReference type="RefSeq" id="WP_124071506.1">
    <property type="nucleotide sequence ID" value="NZ_CBCRXF010000002.1"/>
</dbReference>
<name>A0A3P5XCS8_9BACL</name>
<accession>A0A3P5XCS8</accession>
<dbReference type="EMBL" id="UXAV01000044">
    <property type="protein sequence ID" value="VDC32471.1"/>
    <property type="molecule type" value="Genomic_DNA"/>
</dbReference>
<gene>
    <name evidence="1" type="ORF">FILTAD_02699</name>
</gene>
<organism evidence="1 2">
    <name type="scientific">Filibacter tadaridae</name>
    <dbReference type="NCBI Taxonomy" id="2483811"/>
    <lineage>
        <taxon>Bacteria</taxon>
        <taxon>Bacillati</taxon>
        <taxon>Bacillota</taxon>
        <taxon>Bacilli</taxon>
        <taxon>Bacillales</taxon>
        <taxon>Caryophanaceae</taxon>
        <taxon>Filibacter</taxon>
    </lineage>
</organism>
<evidence type="ECO:0000313" key="1">
    <source>
        <dbReference type="EMBL" id="VDC32471.1"/>
    </source>
</evidence>